<proteinExistence type="predicted"/>
<keyword evidence="4" id="KW-1185">Reference proteome</keyword>
<dbReference type="InterPro" id="IPR036890">
    <property type="entry name" value="HATPase_C_sf"/>
</dbReference>
<evidence type="ECO:0000313" key="4">
    <source>
        <dbReference type="Proteomes" id="UP001601444"/>
    </source>
</evidence>
<comment type="caution">
    <text evidence="3">The sequence shown here is derived from an EMBL/GenBank/DDBJ whole genome shotgun (WGS) entry which is preliminary data.</text>
</comment>
<reference evidence="3 4" key="1">
    <citation type="submission" date="2024-10" db="EMBL/GenBank/DDBJ databases">
        <title>The Natural Products Discovery Center: Release of the First 8490 Sequenced Strains for Exploring Actinobacteria Biosynthetic Diversity.</title>
        <authorList>
            <person name="Kalkreuter E."/>
            <person name="Kautsar S.A."/>
            <person name="Yang D."/>
            <person name="Bader C.D."/>
            <person name="Teijaro C.N."/>
            <person name="Fluegel L."/>
            <person name="Davis C.M."/>
            <person name="Simpson J.R."/>
            <person name="Lauterbach L."/>
            <person name="Steele A.D."/>
            <person name="Gui C."/>
            <person name="Meng S."/>
            <person name="Li G."/>
            <person name="Viehrig K."/>
            <person name="Ye F."/>
            <person name="Su P."/>
            <person name="Kiefer A.F."/>
            <person name="Nichols A."/>
            <person name="Cepeda A.J."/>
            <person name="Yan W."/>
            <person name="Fan B."/>
            <person name="Jiang Y."/>
            <person name="Adhikari A."/>
            <person name="Zheng C.-J."/>
            <person name="Schuster L."/>
            <person name="Cowan T.M."/>
            <person name="Smanski M.J."/>
            <person name="Chevrette M.G."/>
            <person name="De Carvalho L.P.S."/>
            <person name="Shen B."/>
        </authorList>
    </citation>
    <scope>NUCLEOTIDE SEQUENCE [LARGE SCALE GENOMIC DNA]</scope>
    <source>
        <strain evidence="3 4">NPDC004045</strain>
    </source>
</reference>
<keyword evidence="1" id="KW-0418">Kinase</keyword>
<dbReference type="InterPro" id="IPR003594">
    <property type="entry name" value="HATPase_dom"/>
</dbReference>
<dbReference type="Pfam" id="PF13581">
    <property type="entry name" value="HATPase_c_2"/>
    <property type="match status" value="1"/>
</dbReference>
<dbReference type="SUPFAM" id="SSF55874">
    <property type="entry name" value="ATPase domain of HSP90 chaperone/DNA topoisomerase II/histidine kinase"/>
    <property type="match status" value="1"/>
</dbReference>
<dbReference type="GO" id="GO:0005524">
    <property type="term" value="F:ATP binding"/>
    <property type="evidence" value="ECO:0007669"/>
    <property type="project" value="UniProtKB-KW"/>
</dbReference>
<evidence type="ECO:0000256" key="1">
    <source>
        <dbReference type="ARBA" id="ARBA00022527"/>
    </source>
</evidence>
<name>A0ABW6PWA0_9NOCA</name>
<feature type="domain" description="Histidine kinase/HSP90-like ATPase" evidence="2">
    <location>
        <begin position="3"/>
        <end position="116"/>
    </location>
</feature>
<dbReference type="PANTHER" id="PTHR35526">
    <property type="entry name" value="ANTI-SIGMA-F FACTOR RSBW-RELATED"/>
    <property type="match status" value="1"/>
</dbReference>
<organism evidence="3 4">
    <name type="scientific">Nocardia thailandica</name>
    <dbReference type="NCBI Taxonomy" id="257275"/>
    <lineage>
        <taxon>Bacteria</taxon>
        <taxon>Bacillati</taxon>
        <taxon>Actinomycetota</taxon>
        <taxon>Actinomycetes</taxon>
        <taxon>Mycobacteriales</taxon>
        <taxon>Nocardiaceae</taxon>
        <taxon>Nocardia</taxon>
    </lineage>
</organism>
<gene>
    <name evidence="3" type="ORF">ACFYTF_26870</name>
</gene>
<dbReference type="PANTHER" id="PTHR35526:SF3">
    <property type="entry name" value="ANTI-SIGMA-F FACTOR RSBW"/>
    <property type="match status" value="1"/>
</dbReference>
<dbReference type="RefSeq" id="WP_387702809.1">
    <property type="nucleotide sequence ID" value="NZ_JBIAMX010000021.1"/>
</dbReference>
<dbReference type="Proteomes" id="UP001601444">
    <property type="component" value="Unassembled WGS sequence"/>
</dbReference>
<accession>A0ABW6PWA0</accession>
<evidence type="ECO:0000313" key="3">
    <source>
        <dbReference type="EMBL" id="MFF0546463.1"/>
    </source>
</evidence>
<protein>
    <submittedName>
        <fullName evidence="3">ATP-binding protein</fullName>
    </submittedName>
</protein>
<dbReference type="Gene3D" id="3.30.565.10">
    <property type="entry name" value="Histidine kinase-like ATPase, C-terminal domain"/>
    <property type="match status" value="1"/>
</dbReference>
<dbReference type="InterPro" id="IPR050267">
    <property type="entry name" value="Anti-sigma-factor_SerPK"/>
</dbReference>
<dbReference type="EMBL" id="JBIAMX010000021">
    <property type="protein sequence ID" value="MFF0546463.1"/>
    <property type="molecule type" value="Genomic_DNA"/>
</dbReference>
<keyword evidence="3" id="KW-0067">ATP-binding</keyword>
<evidence type="ECO:0000259" key="2">
    <source>
        <dbReference type="Pfam" id="PF13581"/>
    </source>
</evidence>
<sequence>MDFPAEARYLSRVRRALQQWLADIPVEEAAAFDIVLAVAEACTNAVEHGHREDGGTVAVAAEVDGEHIRVTVADRGSWKPPDHDAESLRGRGMDIMRALSTRFRVASSDSGTVVEMLLARG</sequence>
<keyword evidence="1" id="KW-0723">Serine/threonine-protein kinase</keyword>
<keyword evidence="3" id="KW-0547">Nucleotide-binding</keyword>
<dbReference type="CDD" id="cd16936">
    <property type="entry name" value="HATPase_RsbW-like"/>
    <property type="match status" value="1"/>
</dbReference>
<keyword evidence="1" id="KW-0808">Transferase</keyword>